<dbReference type="InterPro" id="IPR050116">
    <property type="entry name" value="DNA_polymerase-Y"/>
</dbReference>
<evidence type="ECO:0000259" key="16">
    <source>
        <dbReference type="PROSITE" id="PS50173"/>
    </source>
</evidence>
<feature type="domain" description="UmuC" evidence="16">
    <location>
        <begin position="6"/>
        <end position="187"/>
    </location>
</feature>
<dbReference type="InterPro" id="IPR001126">
    <property type="entry name" value="UmuC"/>
</dbReference>
<dbReference type="EMBL" id="JPXY01000034">
    <property type="protein sequence ID" value="KGQ31360.1"/>
    <property type="molecule type" value="Genomic_DNA"/>
</dbReference>
<evidence type="ECO:0000313" key="18">
    <source>
        <dbReference type="Proteomes" id="UP000030418"/>
    </source>
</evidence>
<evidence type="ECO:0000256" key="12">
    <source>
        <dbReference type="ARBA" id="ARBA00023125"/>
    </source>
</evidence>
<evidence type="ECO:0000256" key="10">
    <source>
        <dbReference type="ARBA" id="ARBA00022842"/>
    </source>
</evidence>
<dbReference type="GO" id="GO:0003684">
    <property type="term" value="F:damaged DNA binding"/>
    <property type="evidence" value="ECO:0007669"/>
    <property type="project" value="InterPro"/>
</dbReference>
<reference evidence="17 18" key="1">
    <citation type="submission" date="2014-08" db="EMBL/GenBank/DDBJ databases">
        <title>Chaperone-usher fimbriae in a diverse selection of Gallibacterium genomes.</title>
        <authorList>
            <person name="Kudirkiene E."/>
            <person name="Bager R.J."/>
            <person name="Johnson T.J."/>
            <person name="Bojesen A.M."/>
        </authorList>
    </citation>
    <scope>NUCLEOTIDE SEQUENCE [LARGE SCALE GENOMIC DNA]</scope>
    <source>
        <strain evidence="17 18">CCM5976</strain>
    </source>
</reference>
<comment type="catalytic activity">
    <reaction evidence="14 15">
        <text>DNA(n) + a 2'-deoxyribonucleoside 5'-triphosphate = DNA(n+1) + diphosphate</text>
        <dbReference type="Rhea" id="RHEA:22508"/>
        <dbReference type="Rhea" id="RHEA-COMP:17339"/>
        <dbReference type="Rhea" id="RHEA-COMP:17340"/>
        <dbReference type="ChEBI" id="CHEBI:33019"/>
        <dbReference type="ChEBI" id="CHEBI:61560"/>
        <dbReference type="ChEBI" id="CHEBI:173112"/>
        <dbReference type="EC" id="2.7.7.7"/>
    </reaction>
</comment>
<evidence type="ECO:0000256" key="4">
    <source>
        <dbReference type="ARBA" id="ARBA00022490"/>
    </source>
</evidence>
<dbReference type="GO" id="GO:0005829">
    <property type="term" value="C:cytosol"/>
    <property type="evidence" value="ECO:0007669"/>
    <property type="project" value="TreeGrafter"/>
</dbReference>
<gene>
    <name evidence="15" type="primary">dinB</name>
    <name evidence="17" type="ORF">P375_07835</name>
</gene>
<keyword evidence="8 15" id="KW-0479">Metal-binding</keyword>
<feature type="binding site" evidence="15">
    <location>
        <position position="10"/>
    </location>
    <ligand>
        <name>Mg(2+)</name>
        <dbReference type="ChEBI" id="CHEBI:18420"/>
    </ligand>
</feature>
<dbReference type="SUPFAM" id="SSF100879">
    <property type="entry name" value="Lesion bypass DNA polymerase (Y-family), little finger domain"/>
    <property type="match status" value="1"/>
</dbReference>
<comment type="function">
    <text evidence="15">Poorly processive, error-prone DNA polymerase involved in untargeted mutagenesis. Copies undamaged DNA at stalled replication forks, which arise in vivo from mismatched or misaligned primer ends. These misaligned primers can be extended by PolIV. Exhibits no 3'-5' exonuclease (proofreading) activity. May be involved in translesional synthesis, in conjunction with the beta clamp from PolIII.</text>
</comment>
<proteinExistence type="inferred from homology"/>
<evidence type="ECO:0000256" key="2">
    <source>
        <dbReference type="ARBA" id="ARBA00010945"/>
    </source>
</evidence>
<dbReference type="GO" id="GO:0009432">
    <property type="term" value="P:SOS response"/>
    <property type="evidence" value="ECO:0007669"/>
    <property type="project" value="TreeGrafter"/>
</dbReference>
<keyword evidence="9 15" id="KW-0227">DNA damage</keyword>
<comment type="subcellular location">
    <subcellularLocation>
        <location evidence="1 15">Cytoplasm</location>
    </subcellularLocation>
</comment>
<sequence>MTVQKIIHIDMDCFYAAIEIRNNPSLANQPVAIGGLPQHRGVLATCNYIARRYGLHSAMSSAQALRRCPDLVLLPVNMPLYKEVSRQLHHIFQRYTDIIEPLSLDEAYLDVTASNAYSGSATWIAQAIRQDIETELHLTASAGVAPLKFLSKIASEKNKPNGMFVISPSEVDEFVKNLTLSKIPGVGKVVTEKLSAMGLITCEDVRHFPRHILYDQLGKIGERIWQFSHANDGRRVQPYRERKSIGVEETLIVDLAELSQSLSTVEKLYQQLIERLHRYSVNISEQSFKLGVKLKFSDFQITTVEKSGLMCEFWNFQQLLEIAWQRSYGRKVRLIGLNLHLPSPHQQQQMSLWD</sequence>
<dbReference type="GO" id="GO:0003887">
    <property type="term" value="F:DNA-directed DNA polymerase activity"/>
    <property type="evidence" value="ECO:0007669"/>
    <property type="project" value="UniProtKB-UniRule"/>
</dbReference>
<evidence type="ECO:0000256" key="14">
    <source>
        <dbReference type="ARBA" id="ARBA00049244"/>
    </source>
</evidence>
<accession>A0A0A2XL34</accession>
<name>A0A0A2XL34_9PAST</name>
<keyword evidence="6 15" id="KW-0548">Nucleotidyltransferase</keyword>
<keyword evidence="3 15" id="KW-0515">Mutator protein</keyword>
<dbReference type="RefSeq" id="WP_039135866.1">
    <property type="nucleotide sequence ID" value="NZ_JPXY01000034.1"/>
</dbReference>
<evidence type="ECO:0000256" key="6">
    <source>
        <dbReference type="ARBA" id="ARBA00022695"/>
    </source>
</evidence>
<keyword evidence="5 15" id="KW-0808">Transferase</keyword>
<keyword evidence="12 15" id="KW-0238">DNA-binding</keyword>
<evidence type="ECO:0000256" key="13">
    <source>
        <dbReference type="ARBA" id="ARBA00023204"/>
    </source>
</evidence>
<dbReference type="InterPro" id="IPR053848">
    <property type="entry name" value="IMS_HHH_1"/>
</dbReference>
<dbReference type="InterPro" id="IPR017961">
    <property type="entry name" value="DNA_pol_Y-fam_little_finger"/>
</dbReference>
<keyword evidence="10 15" id="KW-0460">Magnesium</keyword>
<dbReference type="Pfam" id="PF00817">
    <property type="entry name" value="IMS"/>
    <property type="match status" value="1"/>
</dbReference>
<dbReference type="Pfam" id="PF21999">
    <property type="entry name" value="IMS_HHH_1"/>
    <property type="match status" value="1"/>
</dbReference>
<comment type="subunit">
    <text evidence="15">Monomer.</text>
</comment>
<dbReference type="InterPro" id="IPR043128">
    <property type="entry name" value="Rev_trsase/Diguanyl_cyclase"/>
</dbReference>
<comment type="similarity">
    <text evidence="2 15">Belongs to the DNA polymerase type-Y family.</text>
</comment>
<keyword evidence="13 15" id="KW-0234">DNA repair</keyword>
<evidence type="ECO:0000256" key="3">
    <source>
        <dbReference type="ARBA" id="ARBA00022457"/>
    </source>
</evidence>
<dbReference type="AlphaFoldDB" id="A0A0A2XL34"/>
<feature type="active site" evidence="15">
    <location>
        <position position="106"/>
    </location>
</feature>
<dbReference type="SUPFAM" id="SSF56672">
    <property type="entry name" value="DNA/RNA polymerases"/>
    <property type="match status" value="1"/>
</dbReference>
<organism evidence="17 18">
    <name type="scientific">Gallibacterium genomosp. 2</name>
    <dbReference type="NCBI Taxonomy" id="155517"/>
    <lineage>
        <taxon>Bacteria</taxon>
        <taxon>Pseudomonadati</taxon>
        <taxon>Pseudomonadota</taxon>
        <taxon>Gammaproteobacteria</taxon>
        <taxon>Pasteurellales</taxon>
        <taxon>Pasteurellaceae</taxon>
        <taxon>Gallibacterium</taxon>
    </lineage>
</organism>
<dbReference type="PANTHER" id="PTHR11076:SF33">
    <property type="entry name" value="DNA POLYMERASE KAPPA"/>
    <property type="match status" value="1"/>
</dbReference>
<dbReference type="Gene3D" id="1.10.150.20">
    <property type="entry name" value="5' to 3' exonuclease, C-terminal subdomain"/>
    <property type="match status" value="1"/>
</dbReference>
<dbReference type="GO" id="GO:0006261">
    <property type="term" value="P:DNA-templated DNA replication"/>
    <property type="evidence" value="ECO:0007669"/>
    <property type="project" value="UniProtKB-UniRule"/>
</dbReference>
<dbReference type="PANTHER" id="PTHR11076">
    <property type="entry name" value="DNA REPAIR POLYMERASE UMUC / TRANSFERASE FAMILY MEMBER"/>
    <property type="match status" value="1"/>
</dbReference>
<dbReference type="InterPro" id="IPR043502">
    <property type="entry name" value="DNA/RNA_pol_sf"/>
</dbReference>
<dbReference type="InterPro" id="IPR022880">
    <property type="entry name" value="DNApol_IV"/>
</dbReference>
<dbReference type="Gene3D" id="3.40.1170.60">
    <property type="match status" value="1"/>
</dbReference>
<dbReference type="GO" id="GO:0006281">
    <property type="term" value="P:DNA repair"/>
    <property type="evidence" value="ECO:0007669"/>
    <property type="project" value="UniProtKB-UniRule"/>
</dbReference>
<dbReference type="CDD" id="cd03586">
    <property type="entry name" value="PolY_Pol_IV_kappa"/>
    <property type="match status" value="1"/>
</dbReference>
<dbReference type="Proteomes" id="UP000030418">
    <property type="component" value="Unassembled WGS sequence"/>
</dbReference>
<evidence type="ECO:0000256" key="1">
    <source>
        <dbReference type="ARBA" id="ARBA00004496"/>
    </source>
</evidence>
<dbReference type="PROSITE" id="PS50173">
    <property type="entry name" value="UMUC"/>
    <property type="match status" value="1"/>
</dbReference>
<comment type="caution">
    <text evidence="17">The sequence shown here is derived from an EMBL/GenBank/DDBJ whole genome shotgun (WGS) entry which is preliminary data.</text>
</comment>
<dbReference type="HAMAP" id="MF_01113">
    <property type="entry name" value="DNApol_IV"/>
    <property type="match status" value="1"/>
</dbReference>
<dbReference type="EC" id="2.7.7.7" evidence="15"/>
<dbReference type="GO" id="GO:0042276">
    <property type="term" value="P:error-prone translesion synthesis"/>
    <property type="evidence" value="ECO:0007669"/>
    <property type="project" value="TreeGrafter"/>
</dbReference>
<keyword evidence="4 15" id="KW-0963">Cytoplasm</keyword>
<evidence type="ECO:0000256" key="9">
    <source>
        <dbReference type="ARBA" id="ARBA00022763"/>
    </source>
</evidence>
<comment type="cofactor">
    <cofactor evidence="15">
        <name>Mg(2+)</name>
        <dbReference type="ChEBI" id="CHEBI:18420"/>
    </cofactor>
    <text evidence="15">Binds 2 magnesium ions per subunit.</text>
</comment>
<evidence type="ECO:0000256" key="11">
    <source>
        <dbReference type="ARBA" id="ARBA00022932"/>
    </source>
</evidence>
<protein>
    <recommendedName>
        <fullName evidence="15">DNA polymerase IV</fullName>
        <shortName evidence="15">Pol IV</shortName>
        <ecNumber evidence="15">2.7.7.7</ecNumber>
    </recommendedName>
</protein>
<evidence type="ECO:0000256" key="8">
    <source>
        <dbReference type="ARBA" id="ARBA00022723"/>
    </source>
</evidence>
<dbReference type="Pfam" id="PF11799">
    <property type="entry name" value="IMS_C"/>
    <property type="match status" value="1"/>
</dbReference>
<feature type="site" description="Substrate discrimination" evidence="15">
    <location>
        <position position="15"/>
    </location>
</feature>
<dbReference type="GO" id="GO:0000287">
    <property type="term" value="F:magnesium ion binding"/>
    <property type="evidence" value="ECO:0007669"/>
    <property type="project" value="UniProtKB-UniRule"/>
</dbReference>
<evidence type="ECO:0000313" key="17">
    <source>
        <dbReference type="EMBL" id="KGQ31360.1"/>
    </source>
</evidence>
<evidence type="ECO:0000256" key="15">
    <source>
        <dbReference type="HAMAP-Rule" id="MF_01113"/>
    </source>
</evidence>
<dbReference type="InterPro" id="IPR036775">
    <property type="entry name" value="DNA_pol_Y-fam_lit_finger_sf"/>
</dbReference>
<keyword evidence="11 15" id="KW-0239">DNA-directed DNA polymerase</keyword>
<dbReference type="Gene3D" id="3.30.70.270">
    <property type="match status" value="1"/>
</dbReference>
<dbReference type="Gene3D" id="3.30.1490.100">
    <property type="entry name" value="DNA polymerase, Y-family, little finger domain"/>
    <property type="match status" value="1"/>
</dbReference>
<keyword evidence="18" id="KW-1185">Reference proteome</keyword>
<evidence type="ECO:0000256" key="5">
    <source>
        <dbReference type="ARBA" id="ARBA00022679"/>
    </source>
</evidence>
<feature type="binding site" evidence="15">
    <location>
        <position position="105"/>
    </location>
    <ligand>
        <name>Mg(2+)</name>
        <dbReference type="ChEBI" id="CHEBI:18420"/>
    </ligand>
</feature>
<dbReference type="NCBIfam" id="NF002677">
    <property type="entry name" value="PRK02406.1"/>
    <property type="match status" value="1"/>
</dbReference>
<evidence type="ECO:0000256" key="7">
    <source>
        <dbReference type="ARBA" id="ARBA00022705"/>
    </source>
</evidence>
<dbReference type="FunFam" id="3.40.1170.60:FF:000001">
    <property type="entry name" value="DNA polymerase IV"/>
    <property type="match status" value="1"/>
</dbReference>
<keyword evidence="7 15" id="KW-0235">DNA replication</keyword>